<dbReference type="AlphaFoldDB" id="A0A0R0CFG9"/>
<name>A0A0R0CFG9_9GAMM</name>
<keyword evidence="7" id="KW-0812">Transmembrane</keyword>
<protein>
    <recommendedName>
        <fullName evidence="8">Protein kinase domain-containing protein</fullName>
    </recommendedName>
</protein>
<gene>
    <name evidence="9" type="ORF">ABB27_07310</name>
</gene>
<comment type="caution">
    <text evidence="9">The sequence shown here is derived from an EMBL/GenBank/DDBJ whole genome shotgun (WGS) entry which is preliminary data.</text>
</comment>
<dbReference type="GO" id="GO:0005524">
    <property type="term" value="F:ATP binding"/>
    <property type="evidence" value="ECO:0007669"/>
    <property type="project" value="UniProtKB-UniRule"/>
</dbReference>
<dbReference type="SMART" id="SM00220">
    <property type="entry name" value="S_TKc"/>
    <property type="match status" value="1"/>
</dbReference>
<evidence type="ECO:0000313" key="9">
    <source>
        <dbReference type="EMBL" id="KRG68524.1"/>
    </source>
</evidence>
<dbReference type="OrthoDB" id="9801841at2"/>
<dbReference type="CDD" id="cd14014">
    <property type="entry name" value="STKc_PknB_like"/>
    <property type="match status" value="1"/>
</dbReference>
<dbReference type="Gene3D" id="1.10.510.10">
    <property type="entry name" value="Transferase(Phosphotransferase) domain 1"/>
    <property type="match status" value="1"/>
</dbReference>
<evidence type="ECO:0000256" key="7">
    <source>
        <dbReference type="SAM" id="Phobius"/>
    </source>
</evidence>
<evidence type="ECO:0000256" key="6">
    <source>
        <dbReference type="SAM" id="MobiDB-lite"/>
    </source>
</evidence>
<keyword evidence="7" id="KW-0472">Membrane</keyword>
<dbReference type="PROSITE" id="PS00107">
    <property type="entry name" value="PROTEIN_KINASE_ATP"/>
    <property type="match status" value="1"/>
</dbReference>
<dbReference type="PANTHER" id="PTHR43289:SF6">
    <property type="entry name" value="SERINE_THREONINE-PROTEIN KINASE NEKL-3"/>
    <property type="match status" value="1"/>
</dbReference>
<dbReference type="SUPFAM" id="SSF56112">
    <property type="entry name" value="Protein kinase-like (PK-like)"/>
    <property type="match status" value="1"/>
</dbReference>
<keyword evidence="3" id="KW-0418">Kinase</keyword>
<proteinExistence type="predicted"/>
<feature type="region of interest" description="Disordered" evidence="6">
    <location>
        <begin position="244"/>
        <end position="264"/>
    </location>
</feature>
<dbReference type="PROSITE" id="PS50011">
    <property type="entry name" value="PROTEIN_KINASE_DOM"/>
    <property type="match status" value="1"/>
</dbReference>
<evidence type="ECO:0000256" key="4">
    <source>
        <dbReference type="ARBA" id="ARBA00022840"/>
    </source>
</evidence>
<keyword evidence="1" id="KW-0808">Transferase</keyword>
<dbReference type="SUPFAM" id="SSF48452">
    <property type="entry name" value="TPR-like"/>
    <property type="match status" value="2"/>
</dbReference>
<organism evidence="9 10">
    <name type="scientific">Stenotrophomonas terrae</name>
    <dbReference type="NCBI Taxonomy" id="405446"/>
    <lineage>
        <taxon>Bacteria</taxon>
        <taxon>Pseudomonadati</taxon>
        <taxon>Pseudomonadota</taxon>
        <taxon>Gammaproteobacteria</taxon>
        <taxon>Lysobacterales</taxon>
        <taxon>Lysobacteraceae</taxon>
        <taxon>Stenotrophomonas</taxon>
    </lineage>
</organism>
<evidence type="ECO:0000256" key="5">
    <source>
        <dbReference type="PROSITE-ProRule" id="PRU10141"/>
    </source>
</evidence>
<dbReference type="InterPro" id="IPR008271">
    <property type="entry name" value="Ser/Thr_kinase_AS"/>
</dbReference>
<dbReference type="RefSeq" id="WP_057627855.1">
    <property type="nucleotide sequence ID" value="NZ_LDJJ01000021.1"/>
</dbReference>
<feature type="domain" description="Protein kinase" evidence="8">
    <location>
        <begin position="87"/>
        <end position="359"/>
    </location>
</feature>
<dbReference type="Gene3D" id="3.30.200.20">
    <property type="entry name" value="Phosphorylase Kinase, domain 1"/>
    <property type="match status" value="1"/>
</dbReference>
<dbReference type="Pfam" id="PF00069">
    <property type="entry name" value="Pkinase"/>
    <property type="match status" value="1"/>
</dbReference>
<accession>A0A0R0CFG9</accession>
<evidence type="ECO:0000256" key="3">
    <source>
        <dbReference type="ARBA" id="ARBA00022777"/>
    </source>
</evidence>
<dbReference type="InterPro" id="IPR011990">
    <property type="entry name" value="TPR-like_helical_dom_sf"/>
</dbReference>
<dbReference type="PROSITE" id="PS00108">
    <property type="entry name" value="PROTEIN_KINASE_ST"/>
    <property type="match status" value="1"/>
</dbReference>
<dbReference type="InterPro" id="IPR000719">
    <property type="entry name" value="Prot_kinase_dom"/>
</dbReference>
<keyword evidence="2 5" id="KW-0547">Nucleotide-binding</keyword>
<evidence type="ECO:0000259" key="8">
    <source>
        <dbReference type="PROSITE" id="PS50011"/>
    </source>
</evidence>
<evidence type="ECO:0000256" key="2">
    <source>
        <dbReference type="ARBA" id="ARBA00022741"/>
    </source>
</evidence>
<dbReference type="PANTHER" id="PTHR43289">
    <property type="entry name" value="MITOGEN-ACTIVATED PROTEIN KINASE KINASE KINASE 20-RELATED"/>
    <property type="match status" value="1"/>
</dbReference>
<sequence length="828" mass="90229">MLSADAWNRLVELFGQATDLPENERIRFIHAQTADDPVLQRELLALIAADADTDATRRLCEPVQRAAEVLLQAAEAEVIAGTRFGPWSVERMIGAGGMGRVYLAQRADGAYAREVALKLVSAPALSGRRHAHFEYECRLLAHMQHPAIAQIHDAGTDPEGRAYLVMEYIQGQPITEWCDQHGASLRQRVELLAKVAEGVQHAHQKGVIHRDLKPANVLVGSVDGQPMPKIIDFGIAIEAEAAETGSGGGTPGYMSPEQSLPDSDVDARSDVYSLGAILYQLACGSCPDGAALQRPSQYLQGLAPQRQAQLASTRGSTPARLRRELRDGLDAIALKALRPARGERYASVSLLLEDLRRWLRHYPPQAAGRTRLLSLRKFARRNRLMVGAAAVVGLVLLAGLAVTSWSLHEARQEAARATVSSRFLASVLDSMDPAMADGLDRTLMLRVLDDASRRAPRDLAAHPDILADMQLIIAINQITLDEYPRAIGHLQSVRALADQHPGLLERQRLRALQILGEAYIVNGTHAQAEAVLQEGIAKASAGGADHHRLGADMRSRLAWVWFQQGRVQPALHLARQALDALDRSGPADDQQRLDAAKRYANMLSTSGDYPQSIALMDEVVQRRTRINGPDHALTLVARRDLVTTRLRMRDFAGAEPELRQLLAAYERMYGVDNAYPMGVRGMLGSALREQGKVDEAGPYYRASMEWSAKRYGPESMSTLVARHNHANWLLAAGQARQSRDEQKALLALADRNLGRANHITAEVLRGLAEAELVLGQSGNALQHANAALQAMRQVYGDQHEGALRDARSTLQKVQAAGDGTAAVGAGAD</sequence>
<dbReference type="PATRIC" id="fig|405446.3.peg.908"/>
<keyword evidence="4 5" id="KW-0067">ATP-binding</keyword>
<dbReference type="Gene3D" id="1.25.40.10">
    <property type="entry name" value="Tetratricopeptide repeat domain"/>
    <property type="match status" value="2"/>
</dbReference>
<dbReference type="GO" id="GO:0004674">
    <property type="term" value="F:protein serine/threonine kinase activity"/>
    <property type="evidence" value="ECO:0007669"/>
    <property type="project" value="TreeGrafter"/>
</dbReference>
<reference evidence="9 10" key="1">
    <citation type="submission" date="2015-05" db="EMBL/GenBank/DDBJ databases">
        <title>Genome sequencing and analysis of members of genus Stenotrophomonas.</title>
        <authorList>
            <person name="Patil P.P."/>
            <person name="Midha S."/>
            <person name="Patil P.B."/>
        </authorList>
    </citation>
    <scope>NUCLEOTIDE SEQUENCE [LARGE SCALE GENOMIC DNA]</scope>
    <source>
        <strain evidence="9 10">DSM 18941</strain>
    </source>
</reference>
<keyword evidence="10" id="KW-1185">Reference proteome</keyword>
<dbReference type="Pfam" id="PF13424">
    <property type="entry name" value="TPR_12"/>
    <property type="match status" value="2"/>
</dbReference>
<evidence type="ECO:0000313" key="10">
    <source>
        <dbReference type="Proteomes" id="UP000051863"/>
    </source>
</evidence>
<feature type="transmembrane region" description="Helical" evidence="7">
    <location>
        <begin position="384"/>
        <end position="407"/>
    </location>
</feature>
<feature type="binding site" evidence="5">
    <location>
        <position position="118"/>
    </location>
    <ligand>
        <name>ATP</name>
        <dbReference type="ChEBI" id="CHEBI:30616"/>
    </ligand>
</feature>
<dbReference type="Proteomes" id="UP000051863">
    <property type="component" value="Unassembled WGS sequence"/>
</dbReference>
<dbReference type="InterPro" id="IPR017441">
    <property type="entry name" value="Protein_kinase_ATP_BS"/>
</dbReference>
<dbReference type="InterPro" id="IPR011009">
    <property type="entry name" value="Kinase-like_dom_sf"/>
</dbReference>
<evidence type="ECO:0000256" key="1">
    <source>
        <dbReference type="ARBA" id="ARBA00022679"/>
    </source>
</evidence>
<keyword evidence="7" id="KW-1133">Transmembrane helix</keyword>
<dbReference type="EMBL" id="LDJJ01000021">
    <property type="protein sequence ID" value="KRG68524.1"/>
    <property type="molecule type" value="Genomic_DNA"/>
</dbReference>